<keyword evidence="1" id="KW-0472">Membrane</keyword>
<keyword evidence="1" id="KW-1133">Transmembrane helix</keyword>
<proteinExistence type="predicted"/>
<dbReference type="AlphaFoldDB" id="A0A7L6BKB3"/>
<evidence type="ECO:0000313" key="2">
    <source>
        <dbReference type="EMBL" id="QLQ62722.1"/>
    </source>
</evidence>
<dbReference type="EMBL" id="CP059275">
    <property type="protein sequence ID" value="QLQ62722.1"/>
    <property type="molecule type" value="Genomic_DNA"/>
</dbReference>
<accession>A0A7L6BKB3</accession>
<evidence type="ECO:0000256" key="1">
    <source>
        <dbReference type="SAM" id="Phobius"/>
    </source>
</evidence>
<sequence>MLLLANQSDSNSSILVTVLIALISGVTASLLTGIFTLISSSKARATETKIARMKTVSELVYENEIENLSELKKYTVRLANDIHEYTYRPSDPVELMKIVGDPKKYNQRIKVLARNIQEDIAMIDFSLSVTTNNKFKDEVFSNADELLKIAKTILAIDDDKEKAYLEQIKLKEKNRKFLASVNNYVDEQLRLLPAMINSFK</sequence>
<feature type="transmembrane region" description="Helical" evidence="1">
    <location>
        <begin position="12"/>
        <end position="38"/>
    </location>
</feature>
<protein>
    <submittedName>
        <fullName evidence="2">Uncharacterized protein</fullName>
    </submittedName>
</protein>
<gene>
    <name evidence="2" type="ORF">HHK02_05370</name>
</gene>
<reference evidence="2 3" key="1">
    <citation type="submission" date="2020-07" db="EMBL/GenBank/DDBJ databases">
        <title>Genome sequence of Lactobacillus reuteri CNEI-KCA3 isolated from the faeces of a reared-broiler chicken, South-East Nigeria, reveals presence of CRISPR arrays.</title>
        <authorList>
            <person name="Anukam K.C."/>
            <person name="Ibezim C.N."/>
            <person name="BeecK W.V."/>
            <person name="Allonsius C."/>
            <person name="Broek M.D."/>
            <person name="Tuyaerts I."/>
            <person name="Attama A."/>
            <person name="Esimone C.O."/>
            <person name="Lebeer S."/>
        </authorList>
    </citation>
    <scope>NUCLEOTIDE SEQUENCE [LARGE SCALE GENOMIC DNA]</scope>
    <source>
        <strain evidence="2 3">CNEI-KCA3</strain>
    </source>
</reference>
<organism evidence="2 3">
    <name type="scientific">Limosilactobacillus reuteri</name>
    <name type="common">Lactobacillus reuteri</name>
    <dbReference type="NCBI Taxonomy" id="1598"/>
    <lineage>
        <taxon>Bacteria</taxon>
        <taxon>Bacillati</taxon>
        <taxon>Bacillota</taxon>
        <taxon>Bacilli</taxon>
        <taxon>Lactobacillales</taxon>
        <taxon>Lactobacillaceae</taxon>
        <taxon>Limosilactobacillus</taxon>
    </lineage>
</organism>
<dbReference type="Proteomes" id="UP000510868">
    <property type="component" value="Chromosome"/>
</dbReference>
<dbReference type="RefSeq" id="WP_181462843.1">
    <property type="nucleotide sequence ID" value="NZ_CP059275.1"/>
</dbReference>
<name>A0A7L6BKB3_LIMRT</name>
<keyword evidence="1" id="KW-0812">Transmembrane</keyword>
<evidence type="ECO:0000313" key="3">
    <source>
        <dbReference type="Proteomes" id="UP000510868"/>
    </source>
</evidence>